<accession>A0A4Y2CR60</accession>
<dbReference type="Gene3D" id="3.30.420.10">
    <property type="entry name" value="Ribonuclease H-like superfamily/Ribonuclease H"/>
    <property type="match status" value="1"/>
</dbReference>
<dbReference type="GO" id="GO:0003676">
    <property type="term" value="F:nucleic acid binding"/>
    <property type="evidence" value="ECO:0007669"/>
    <property type="project" value="InterPro"/>
</dbReference>
<feature type="region of interest" description="Disordered" evidence="1">
    <location>
        <begin position="1"/>
        <end position="21"/>
    </location>
</feature>
<dbReference type="PANTHER" id="PTHR47326:SF1">
    <property type="entry name" value="HTH PSQ-TYPE DOMAIN-CONTAINING PROTEIN"/>
    <property type="match status" value="1"/>
</dbReference>
<keyword evidence="3" id="KW-1185">Reference proteome</keyword>
<dbReference type="AlphaFoldDB" id="A0A4Y2CR60"/>
<dbReference type="OrthoDB" id="6436917at2759"/>
<evidence type="ECO:0000256" key="1">
    <source>
        <dbReference type="SAM" id="MobiDB-lite"/>
    </source>
</evidence>
<reference evidence="2 3" key="1">
    <citation type="journal article" date="2019" name="Sci. Rep.">
        <title>Orb-weaving spider Araneus ventricosus genome elucidates the spidroin gene catalogue.</title>
        <authorList>
            <person name="Kono N."/>
            <person name="Nakamura H."/>
            <person name="Ohtoshi R."/>
            <person name="Moran D.A.P."/>
            <person name="Shinohara A."/>
            <person name="Yoshida Y."/>
            <person name="Fujiwara M."/>
            <person name="Mori M."/>
            <person name="Tomita M."/>
            <person name="Arakawa K."/>
        </authorList>
    </citation>
    <scope>NUCLEOTIDE SEQUENCE [LARGE SCALE GENOMIC DNA]</scope>
</reference>
<sequence>MSRKTPEPSCASPNIRITPEGGRLTHERFNVNQGRKHGGSSVEPGLQDSKHFGSIKFPEGVIFQQDGAPPLYGNIVREFLDTTFPPAVDRQVCCHDMATTISPLDFYLWGYVKQHVYSESINDINHLKQIIMDVIHSVTPDVLTRVWEELSFCNKWSPHRTALNRYANLESFFLFGEDATCLSCFVAFL</sequence>
<comment type="caution">
    <text evidence="2">The sequence shown here is derived from an EMBL/GenBank/DDBJ whole genome shotgun (WGS) entry which is preliminary data.</text>
</comment>
<dbReference type="EMBL" id="BGPR01000219">
    <property type="protein sequence ID" value="GBM05795.1"/>
    <property type="molecule type" value="Genomic_DNA"/>
</dbReference>
<dbReference type="PANTHER" id="PTHR47326">
    <property type="entry name" value="TRANSPOSABLE ELEMENT TC3 TRANSPOSASE-LIKE PROTEIN"/>
    <property type="match status" value="1"/>
</dbReference>
<protein>
    <submittedName>
        <fullName evidence="2">Uncharacterized protein</fullName>
    </submittedName>
</protein>
<gene>
    <name evidence="2" type="ORF">AVEN_271_1</name>
</gene>
<dbReference type="Proteomes" id="UP000499080">
    <property type="component" value="Unassembled WGS sequence"/>
</dbReference>
<organism evidence="2 3">
    <name type="scientific">Araneus ventricosus</name>
    <name type="common">Orbweaver spider</name>
    <name type="synonym">Epeira ventricosa</name>
    <dbReference type="NCBI Taxonomy" id="182803"/>
    <lineage>
        <taxon>Eukaryota</taxon>
        <taxon>Metazoa</taxon>
        <taxon>Ecdysozoa</taxon>
        <taxon>Arthropoda</taxon>
        <taxon>Chelicerata</taxon>
        <taxon>Arachnida</taxon>
        <taxon>Araneae</taxon>
        <taxon>Araneomorphae</taxon>
        <taxon>Entelegynae</taxon>
        <taxon>Araneoidea</taxon>
        <taxon>Araneidae</taxon>
        <taxon>Araneus</taxon>
    </lineage>
</organism>
<name>A0A4Y2CR60_ARAVE</name>
<evidence type="ECO:0000313" key="2">
    <source>
        <dbReference type="EMBL" id="GBM05795.1"/>
    </source>
</evidence>
<dbReference type="InterPro" id="IPR036397">
    <property type="entry name" value="RNaseH_sf"/>
</dbReference>
<proteinExistence type="predicted"/>
<evidence type="ECO:0000313" key="3">
    <source>
        <dbReference type="Proteomes" id="UP000499080"/>
    </source>
</evidence>